<dbReference type="RefSeq" id="XP_040170478.1">
    <property type="nucleotide sequence ID" value="XM_040314544.1"/>
</dbReference>
<dbReference type="RefSeq" id="XP_040170476.1">
    <property type="nucleotide sequence ID" value="XM_040314542.1"/>
</dbReference>
<feature type="compositionally biased region" description="Low complexity" evidence="2">
    <location>
        <begin position="40"/>
        <end position="54"/>
    </location>
</feature>
<feature type="coiled-coil region" evidence="1">
    <location>
        <begin position="586"/>
        <end position="613"/>
    </location>
</feature>
<name>A0A8W7MG64_ANOAR</name>
<evidence type="ECO:0000313" key="4">
    <source>
        <dbReference type="Proteomes" id="UP000075840"/>
    </source>
</evidence>
<feature type="compositionally biased region" description="Low complexity" evidence="2">
    <location>
        <begin position="529"/>
        <end position="548"/>
    </location>
</feature>
<dbReference type="KEGG" id="aara:120904514"/>
<evidence type="ECO:0000313" key="3">
    <source>
        <dbReference type="EnsemblMetazoa" id="AARA011403-PA"/>
    </source>
</evidence>
<dbReference type="RefSeq" id="XP_040170475.1">
    <property type="nucleotide sequence ID" value="XM_040314541.1"/>
</dbReference>
<feature type="compositionally biased region" description="Low complexity" evidence="2">
    <location>
        <begin position="481"/>
        <end position="494"/>
    </location>
</feature>
<reference evidence="3" key="1">
    <citation type="submission" date="2022-08" db="UniProtKB">
        <authorList>
            <consortium name="EnsemblMetazoa"/>
        </authorList>
    </citation>
    <scope>IDENTIFICATION</scope>
    <source>
        <strain evidence="3">Dongola</strain>
    </source>
</reference>
<dbReference type="Proteomes" id="UP000075840">
    <property type="component" value="Unassembled WGS sequence"/>
</dbReference>
<feature type="compositionally biased region" description="Polar residues" evidence="2">
    <location>
        <begin position="565"/>
        <end position="584"/>
    </location>
</feature>
<organism evidence="3 4">
    <name type="scientific">Anopheles arabiensis</name>
    <name type="common">Mosquito</name>
    <dbReference type="NCBI Taxonomy" id="7173"/>
    <lineage>
        <taxon>Eukaryota</taxon>
        <taxon>Metazoa</taxon>
        <taxon>Ecdysozoa</taxon>
        <taxon>Arthropoda</taxon>
        <taxon>Hexapoda</taxon>
        <taxon>Insecta</taxon>
        <taxon>Pterygota</taxon>
        <taxon>Neoptera</taxon>
        <taxon>Endopterygota</taxon>
        <taxon>Diptera</taxon>
        <taxon>Nematocera</taxon>
        <taxon>Culicoidea</taxon>
        <taxon>Culicidae</taxon>
        <taxon>Anophelinae</taxon>
        <taxon>Anopheles</taxon>
    </lineage>
</organism>
<feature type="region of interest" description="Disordered" evidence="2">
    <location>
        <begin position="39"/>
        <end position="181"/>
    </location>
</feature>
<dbReference type="AlphaFoldDB" id="A0A8W7MG64"/>
<dbReference type="GeneID" id="120904514"/>
<feature type="region of interest" description="Disordered" evidence="2">
    <location>
        <begin position="465"/>
        <end position="494"/>
    </location>
</feature>
<dbReference type="RefSeq" id="XP_040170474.1">
    <property type="nucleotide sequence ID" value="XM_040314540.1"/>
</dbReference>
<keyword evidence="4" id="KW-1185">Reference proteome</keyword>
<feature type="compositionally biased region" description="Low complexity" evidence="2">
    <location>
        <begin position="78"/>
        <end position="123"/>
    </location>
</feature>
<dbReference type="RefSeq" id="XP_040170477.1">
    <property type="nucleotide sequence ID" value="XM_040314543.1"/>
</dbReference>
<dbReference type="EnsemblMetazoa" id="AARA011403-RA">
    <property type="protein sequence ID" value="AARA011403-PA"/>
    <property type="gene ID" value="AARA011403"/>
</dbReference>
<evidence type="ECO:0000256" key="1">
    <source>
        <dbReference type="SAM" id="Coils"/>
    </source>
</evidence>
<evidence type="ECO:0000256" key="2">
    <source>
        <dbReference type="SAM" id="MobiDB-lite"/>
    </source>
</evidence>
<dbReference type="EMBL" id="APCN01005758">
    <property type="status" value="NOT_ANNOTATED_CDS"/>
    <property type="molecule type" value="Genomic_DNA"/>
</dbReference>
<dbReference type="EMBL" id="APCN01005757">
    <property type="status" value="NOT_ANNOTATED_CDS"/>
    <property type="molecule type" value="Genomic_DNA"/>
</dbReference>
<protein>
    <submittedName>
        <fullName evidence="3">Uncharacterized protein</fullName>
    </submittedName>
</protein>
<keyword evidence="1" id="KW-0175">Coiled coil</keyword>
<feature type="region of interest" description="Disordered" evidence="2">
    <location>
        <begin position="529"/>
        <end position="584"/>
    </location>
</feature>
<feature type="compositionally biased region" description="Polar residues" evidence="2">
    <location>
        <begin position="465"/>
        <end position="475"/>
    </location>
</feature>
<proteinExistence type="predicted"/>
<accession>A0A8W7MG64</accession>
<sequence>MMALNIAVPMSGVGDLLEGFGLLSPISPVSIDFRSSIKNPLSPVGSESSGVSSLDLEDIKKQMPSSPTLLDDNEEEGSSSSGRPEKSSSNSSSLSAGSTISTTSSRTCSTSSSSSSSSSSSTASDDETNQLDEKLPENANENDGCGGGDAGASILSASPTASPGAACGKESDEPPTSAPIDDADALLAKSSELLSLTKEEPLDQLLFLSPKPTKEPIYSLPRQSIYYNNRDILDLGSNLRAQGGGGGGGLSGEFAFQYAVLPDTNNIQFFLQNRSQYHRLGPNGHVQEFRMATCACCDFKYPVNTVGANATAAPVNQSCATLNLSNLNANQIYGNLQQQQQQQQQQQIQLQQQQRLRCMQYQQQQYNYRASAGVGNSNNSMGRDYNMYQSGNGGGAAAAGGVVPSSSRFNNGIYGSGAVAGASSPNAQGGGGMAAGGSSAGNGGFFNNNALMGRDQFNPMVSMTMQYNNHNNSGANPKGISQSNGGASSLSSAAALRQQQQYELSQQQKQQYVNNYSLGAGANAANNTASSAAVRLQQQQQQQSQQSSHYYKKNQSMRYGGPTGLNANMMSSGPAGSSNWKNSMTNNAIQDTAAKLFMELNKMQQQQQQQQQQSPYYVPFL</sequence>